<evidence type="ECO:0000313" key="4">
    <source>
        <dbReference type="EMBL" id="KAK8886609.1"/>
    </source>
</evidence>
<evidence type="ECO:0000313" key="5">
    <source>
        <dbReference type="Proteomes" id="UP001470230"/>
    </source>
</evidence>
<protein>
    <submittedName>
        <fullName evidence="4">Vesicle-mediated ER to Golgi transport protein</fullName>
    </submittedName>
</protein>
<dbReference type="SUPFAM" id="SSF48371">
    <property type="entry name" value="ARM repeat"/>
    <property type="match status" value="1"/>
</dbReference>
<name>A0ABR2K6B8_9EUKA</name>
<reference evidence="4 5" key="1">
    <citation type="submission" date="2024-04" db="EMBL/GenBank/DDBJ databases">
        <title>Tritrichomonas musculus Genome.</title>
        <authorList>
            <person name="Alves-Ferreira E."/>
            <person name="Grigg M."/>
            <person name="Lorenzi H."/>
            <person name="Galac M."/>
        </authorList>
    </citation>
    <scope>NUCLEOTIDE SEQUENCE [LARGE SCALE GENOMIC DNA]</scope>
    <source>
        <strain evidence="4 5">EAF2021</strain>
    </source>
</reference>
<feature type="coiled-coil region" evidence="1">
    <location>
        <begin position="1044"/>
        <end position="1160"/>
    </location>
</feature>
<proteinExistence type="predicted"/>
<feature type="region of interest" description="Disordered" evidence="2">
    <location>
        <begin position="1483"/>
        <end position="1502"/>
    </location>
</feature>
<feature type="compositionally biased region" description="Polar residues" evidence="2">
    <location>
        <begin position="1196"/>
        <end position="1207"/>
    </location>
</feature>
<dbReference type="PANTHER" id="PTHR45615">
    <property type="entry name" value="MYOSIN HEAVY CHAIN, NON-MUSCLE"/>
    <property type="match status" value="1"/>
</dbReference>
<dbReference type="Gene3D" id="1.10.287.1490">
    <property type="match status" value="1"/>
</dbReference>
<feature type="domain" description="K-box" evidence="3">
    <location>
        <begin position="1296"/>
        <end position="1409"/>
    </location>
</feature>
<accession>A0ABR2K6B8</accession>
<organism evidence="4 5">
    <name type="scientific">Tritrichomonas musculus</name>
    <dbReference type="NCBI Taxonomy" id="1915356"/>
    <lineage>
        <taxon>Eukaryota</taxon>
        <taxon>Metamonada</taxon>
        <taxon>Parabasalia</taxon>
        <taxon>Tritrichomonadida</taxon>
        <taxon>Tritrichomonadidae</taxon>
        <taxon>Tritrichomonas</taxon>
    </lineage>
</organism>
<comment type="caution">
    <text evidence="4">The sequence shown here is derived from an EMBL/GenBank/DDBJ whole genome shotgun (WGS) entry which is preliminary data.</text>
</comment>
<feature type="coiled-coil region" evidence="1">
    <location>
        <begin position="1848"/>
        <end position="1885"/>
    </location>
</feature>
<keyword evidence="5" id="KW-1185">Reference proteome</keyword>
<sequence length="1932" mass="221795">MSFFRNLFESKPAQTDQEYTISLVDQLLDDKASPYLITNLKEFSQQYPDEISSRGIPALINAFTKFSENEDVIKDLITIFADLLRSENDKKEENAKTFLQCDDTIPNFVRALDNKNPQVRVGSMHVLMMIANLQPTLFTETLTSHQPQMIRLFGSISDKNEQISSRFVNSIPKMVENNPDFQQIVGFYAFEALVNSISRERPEFLDALISVLKDNQINQSLFINSGYLSIIENMIKTPDEKILNLMLLLFDPHKNSNNIESFRKSLESTNIVNILCDNIVRNVYRPLNVHLLSICIKGNKNLTDQTKEKVSTFVRLTLETRKSATVNNGNNSFLDGIDLFGEFFESFVFESEENSHFLNSTIINGQNLGFDSLTESYLNLCTFSVLISPNCKSDFENVFNSLISNIKRYETVISMFKFFVCFCWQSKEYCDLISEEEKMTILIQILIDDKNGNNNGYFIPNSNLNSNEKKIHYLSLLLAEIILFSGKNRAKIGSIVNTTVLPYELEKSLIQSETSEFTDNSKFSQLEKQIVSYINDHHLSDSLKQFKNEQENSQDQIDLNEGDDNFYQTEYSRLLKENKELKTKIIENEDNLNKIKNENVEKNRQIDSLSSKIDEYKSKARNGGQEEDNASSLEATSREIQLDNEGENADLNNIIKDLQNENQSIKELNNQLAKENEQIKENLNALQKQNSELLEKVQNIENITNENTNNENTNNENTNNENTNNENTNNENTNNESLNNIDLNDGLKNELESKIEDLMSQISELKTQLEDKNAILENEENSKLQLRGQIQDLSMQLAESNNNNESLQEQNRTSSNELSQLRSSLEDAKNITEDFQKQLSEKNDSITSLQSQNEQLRNKIEKNSIETTELIEKYNKEISDLRSQQGLVGGDLISSLNSQIEELKNESSHQKIEFENEKEILRQNISKLQSENSKLEVDCNSLLDVKMKLQEEGKKHENDELILTSKNDELQRQLNEIEQINSQKVEALKLTFEAEKEKMKIENESLKNQLDKFNQNDQFNSNEVESLRKQINDLKTTTLPLTEVEQIRKENVELTKKISELSKQIDSIQKVDDTEKLNEENNIVELLRIKVAELENQLKQSDENIAEKDEMIQSLNSQVKEEKKKQKLNDKLAEELSKANQGLLDQVTQMQKQIEEFQLLFALNSPASGMKQKNEKQVMQTSSKVTAKTIEKKSNTKSATESESNNAALKSYEEQIHKLNSKINGLQTENKSLHDQLSQLLKNKASLYNIEEEEDQKESLKQSLHVQLKGSANVKSSIYNLEEEEEEQNETLKQQIEHLNSNINELKLENQDLHTQLDHLLKNSNKNSISNLEDEQKEQIENLNSKVNDLQSENKNLSDQLKKSSSNKNSNNNLEKLLKNQIENLSSKVNDLQNENKSLRDQLEESSKMKSSISDLEEPLRQQIEQLNKKLQKQSIKMTELRSESESKAFLVKSLKEQNDELSNAMNSLQNENDLLQLQLNKKPKSVASNEEEEEEEETGKKVVKELKQQVAQMKAKIASLEEQNRKIQQQNSDSFSESTTKSNYEAIIAKQRKLIDSLSAQNKKLEAESVSANSNVVELTSQNENLRSEMKSRAAEFKRSSQESADMIKELKKKLEKQETATKAKSKVKSMEAAKPKSTGKTTEKSIEKVDDGLIEKVHSDKETVDLLNEKIKKLQSQNESLMAENNQLKKSPSKALVDALKEDKSNLEAKVTFLQEELDLSKKEMKKLRKKLKKGEFDLDDHNDDNSNLLNEIPISPITSKTAKRVSKSSKPSHRSSRAQLEDDRSKLLTEIEFLKRDNENQSQTITDLQQMLANQSFGSDSQGYVPNVGGYHCHLSSFNNDEKGLNIENEVLSSKLREMKEIERENRNLHKENMELKKLIRNRNGNSFNQPEIAQPREAVIMADENQQKKALRVIGKLWLDQKQQKINM</sequence>
<dbReference type="InterPro" id="IPR016024">
    <property type="entry name" value="ARM-type_fold"/>
</dbReference>
<gene>
    <name evidence="4" type="ORF">M9Y10_042073</name>
</gene>
<dbReference type="EMBL" id="JAPFFF010000007">
    <property type="protein sequence ID" value="KAK8886609.1"/>
    <property type="molecule type" value="Genomic_DNA"/>
</dbReference>
<evidence type="ECO:0000256" key="2">
    <source>
        <dbReference type="SAM" id="MobiDB-lite"/>
    </source>
</evidence>
<dbReference type="PANTHER" id="PTHR45615:SF63">
    <property type="entry name" value="CHROMOSOME UNDETERMINED SCAFFOLD_10, WHOLE GENOME SHOTGUN SEQUENCE"/>
    <property type="match status" value="1"/>
</dbReference>
<dbReference type="Proteomes" id="UP001470230">
    <property type="component" value="Unassembled WGS sequence"/>
</dbReference>
<evidence type="ECO:0000256" key="1">
    <source>
        <dbReference type="SAM" id="Coils"/>
    </source>
</evidence>
<feature type="region of interest" description="Disordered" evidence="2">
    <location>
        <begin position="703"/>
        <end position="741"/>
    </location>
</feature>
<dbReference type="InterPro" id="IPR002487">
    <property type="entry name" value="TF_Kbox"/>
</dbReference>
<dbReference type="PROSITE" id="PS51297">
    <property type="entry name" value="K_BOX"/>
    <property type="match status" value="1"/>
</dbReference>
<feature type="compositionally biased region" description="Basic residues" evidence="2">
    <location>
        <begin position="1764"/>
        <end position="1779"/>
    </location>
</feature>
<keyword evidence="1" id="KW-0175">Coiled coil</keyword>
<feature type="region of interest" description="Disordered" evidence="2">
    <location>
        <begin position="1616"/>
        <end position="1647"/>
    </location>
</feature>
<feature type="coiled-coil region" evidence="1">
    <location>
        <begin position="571"/>
        <end position="619"/>
    </location>
</feature>
<feature type="region of interest" description="Disordered" evidence="2">
    <location>
        <begin position="1739"/>
        <end position="1785"/>
    </location>
</feature>
<evidence type="ECO:0000259" key="3">
    <source>
        <dbReference type="PROSITE" id="PS51297"/>
    </source>
</evidence>
<feature type="compositionally biased region" description="Low complexity" evidence="2">
    <location>
        <begin position="703"/>
        <end position="736"/>
    </location>
</feature>
<feature type="region of interest" description="Disordered" evidence="2">
    <location>
        <begin position="800"/>
        <end position="822"/>
    </location>
</feature>
<feature type="compositionally biased region" description="Low complexity" evidence="2">
    <location>
        <begin position="800"/>
        <end position="811"/>
    </location>
</feature>
<feature type="compositionally biased region" description="Polar residues" evidence="2">
    <location>
        <begin position="1177"/>
        <end position="1186"/>
    </location>
</feature>
<feature type="region of interest" description="Disordered" evidence="2">
    <location>
        <begin position="1169"/>
        <end position="1207"/>
    </location>
</feature>
<feature type="compositionally biased region" description="Polar residues" evidence="2">
    <location>
        <begin position="812"/>
        <end position="822"/>
    </location>
</feature>